<dbReference type="InterPro" id="IPR029055">
    <property type="entry name" value="Ntn_hydrolases_N"/>
</dbReference>
<dbReference type="PANTHER" id="PTHR39328:SF1">
    <property type="entry name" value="BLL2871 PROTEIN"/>
    <property type="match status" value="1"/>
</dbReference>
<gene>
    <name evidence="2" type="ORF">DFP88_101204</name>
</gene>
<protein>
    <submittedName>
        <fullName evidence="2">Putative Ntn-hydrolase superfamily protein</fullName>
    </submittedName>
</protein>
<dbReference type="EMBL" id="QJTE01000001">
    <property type="protein sequence ID" value="PYE85536.1"/>
    <property type="molecule type" value="Genomic_DNA"/>
</dbReference>
<keyword evidence="2" id="KW-0378">Hydrolase</keyword>
<dbReference type="AlphaFoldDB" id="A0A318SYS2"/>
<evidence type="ECO:0000313" key="2">
    <source>
        <dbReference type="EMBL" id="PYE85536.1"/>
    </source>
</evidence>
<dbReference type="InterPro" id="IPR010430">
    <property type="entry name" value="DUF1028"/>
</dbReference>
<dbReference type="Proteomes" id="UP000248311">
    <property type="component" value="Unassembled WGS sequence"/>
</dbReference>
<accession>A0A318SYS2</accession>
<dbReference type="SUPFAM" id="SSF56235">
    <property type="entry name" value="N-terminal nucleophile aminohydrolases (Ntn hydrolases)"/>
    <property type="match status" value="1"/>
</dbReference>
<proteinExistence type="predicted"/>
<comment type="caution">
    <text evidence="2">The sequence shown here is derived from an EMBL/GenBank/DDBJ whole genome shotgun (WGS) entry which is preliminary data.</text>
</comment>
<keyword evidence="3" id="KW-1185">Reference proteome</keyword>
<dbReference type="Gene3D" id="3.60.20.10">
    <property type="entry name" value="Glutamine Phosphoribosylpyrophosphate, subunit 1, domain 1"/>
    <property type="match status" value="1"/>
</dbReference>
<dbReference type="RefSeq" id="WP_110812586.1">
    <property type="nucleotide sequence ID" value="NZ_QJTE01000001.1"/>
</dbReference>
<dbReference type="OrthoDB" id="9790012at2"/>
<dbReference type="Pfam" id="PF06267">
    <property type="entry name" value="DUF1028"/>
    <property type="match status" value="1"/>
</dbReference>
<evidence type="ECO:0000313" key="3">
    <source>
        <dbReference type="Proteomes" id="UP000248311"/>
    </source>
</evidence>
<name>A0A318SYS2_9RHOB</name>
<dbReference type="GO" id="GO:0016787">
    <property type="term" value="F:hydrolase activity"/>
    <property type="evidence" value="ECO:0007669"/>
    <property type="project" value="UniProtKB-KW"/>
</dbReference>
<dbReference type="PANTHER" id="PTHR39328">
    <property type="entry name" value="BLL2871 PROTEIN"/>
    <property type="match status" value="1"/>
</dbReference>
<reference evidence="2 3" key="1">
    <citation type="submission" date="2018-06" db="EMBL/GenBank/DDBJ databases">
        <title>Genomic Encyclopedia of Type Strains, Phase III (KMG-III): the genomes of soil and plant-associated and newly described type strains.</title>
        <authorList>
            <person name="Whitman W."/>
        </authorList>
    </citation>
    <scope>NUCLEOTIDE SEQUENCE [LARGE SCALE GENOMIC DNA]</scope>
    <source>
        <strain evidence="2 3">CECT 9025</strain>
    </source>
</reference>
<sequence>MTYSIIARDARTGEIGIAVASRFFACGAIVPHVGATSAVATQAFVNPLWGIEGLSRLEAGEAAETVLADLVQRDGGQAIRQCHMLDAEGRFAAHTGAGCVDWCGHLTGEAHSVAGNMLTGPEVVQATFDAYEEARDLPLPDRLLHAMRAGEEAGGDKRGRQAAGLKINRGERYAVLDLRVDDHADPLAELARLLEVSRERYVHVADSFATSDNFSGSTDRAPIDAAIRAAEERRRAAGRPSLSQATDTAEA</sequence>
<evidence type="ECO:0000256" key="1">
    <source>
        <dbReference type="SAM" id="MobiDB-lite"/>
    </source>
</evidence>
<organism evidence="2 3">
    <name type="scientific">Pseudoroseicyclus aestuarii</name>
    <dbReference type="NCBI Taxonomy" id="1795041"/>
    <lineage>
        <taxon>Bacteria</taxon>
        <taxon>Pseudomonadati</taxon>
        <taxon>Pseudomonadota</taxon>
        <taxon>Alphaproteobacteria</taxon>
        <taxon>Rhodobacterales</taxon>
        <taxon>Paracoccaceae</taxon>
        <taxon>Pseudoroseicyclus</taxon>
    </lineage>
</organism>
<feature type="region of interest" description="Disordered" evidence="1">
    <location>
        <begin position="225"/>
        <end position="251"/>
    </location>
</feature>
<feature type="compositionally biased region" description="Polar residues" evidence="1">
    <location>
        <begin position="241"/>
        <end position="251"/>
    </location>
</feature>